<dbReference type="SUPFAM" id="SSF56801">
    <property type="entry name" value="Acetyl-CoA synthetase-like"/>
    <property type="match status" value="1"/>
</dbReference>
<gene>
    <name evidence="1" type="ORF">BJG266_LOCUS25081</name>
    <name evidence="2" type="ORF">QVE165_LOCUS36101</name>
</gene>
<evidence type="ECO:0000313" key="3">
    <source>
        <dbReference type="Proteomes" id="UP000663832"/>
    </source>
</evidence>
<dbReference type="GO" id="GO:0005737">
    <property type="term" value="C:cytoplasm"/>
    <property type="evidence" value="ECO:0007669"/>
    <property type="project" value="TreeGrafter"/>
</dbReference>
<dbReference type="GO" id="GO:0044550">
    <property type="term" value="P:secondary metabolite biosynthetic process"/>
    <property type="evidence" value="ECO:0007669"/>
    <property type="project" value="TreeGrafter"/>
</dbReference>
<comment type="caution">
    <text evidence="2">The sequence shown here is derived from an EMBL/GenBank/DDBJ whole genome shotgun (WGS) entry which is preliminary data.</text>
</comment>
<reference evidence="2" key="1">
    <citation type="submission" date="2021-02" db="EMBL/GenBank/DDBJ databases">
        <authorList>
            <person name="Nowell W R."/>
        </authorList>
    </citation>
    <scope>NUCLEOTIDE SEQUENCE</scope>
</reference>
<dbReference type="EMBL" id="CAJNOI010000187">
    <property type="protein sequence ID" value="CAF1168912.1"/>
    <property type="molecule type" value="Genomic_DNA"/>
</dbReference>
<dbReference type="GO" id="GO:0043041">
    <property type="term" value="P:amino acid activation for nonribosomal peptide biosynthetic process"/>
    <property type="evidence" value="ECO:0007669"/>
    <property type="project" value="TreeGrafter"/>
</dbReference>
<protein>
    <recommendedName>
        <fullName evidence="4">AMP-binding enzyme C-terminal domain-containing protein</fullName>
    </recommendedName>
</protein>
<dbReference type="OrthoDB" id="416786at2759"/>
<dbReference type="Proteomes" id="UP000663832">
    <property type="component" value="Unassembled WGS sequence"/>
</dbReference>
<keyword evidence="3" id="KW-1185">Reference proteome</keyword>
<proteinExistence type="predicted"/>
<organism evidence="2 3">
    <name type="scientific">Adineta steineri</name>
    <dbReference type="NCBI Taxonomy" id="433720"/>
    <lineage>
        <taxon>Eukaryota</taxon>
        <taxon>Metazoa</taxon>
        <taxon>Spiralia</taxon>
        <taxon>Gnathifera</taxon>
        <taxon>Rotifera</taxon>
        <taxon>Eurotatoria</taxon>
        <taxon>Bdelloidea</taxon>
        <taxon>Adinetida</taxon>
        <taxon>Adinetidae</taxon>
        <taxon>Adineta</taxon>
    </lineage>
</organism>
<evidence type="ECO:0008006" key="4">
    <source>
        <dbReference type="Google" id="ProtNLM"/>
    </source>
</evidence>
<dbReference type="PANTHER" id="PTHR45527">
    <property type="entry name" value="NONRIBOSOMAL PEPTIDE SYNTHETASE"/>
    <property type="match status" value="1"/>
</dbReference>
<dbReference type="PANTHER" id="PTHR45527:SF1">
    <property type="entry name" value="FATTY ACID SYNTHASE"/>
    <property type="match status" value="1"/>
</dbReference>
<sequence>MNSNGLIHYVGRRDFQVKLRGQRIELQEIVQCLLIDEINVEQLRQHCQSDLPSHMIPSIFVILEKLPLNPNGKVDRKRVPPPDLSLLTLSSTSSSLTTALENSSSLPQNQLQNRYMIFAKGQHDGFITKDASVDLIYLGARLHHYDCLLEGEVSLSNLLCKIRIIIFEK</sequence>
<evidence type="ECO:0000313" key="1">
    <source>
        <dbReference type="EMBL" id="CAF1168912.1"/>
    </source>
</evidence>
<dbReference type="Proteomes" id="UP000663877">
    <property type="component" value="Unassembled WGS sequence"/>
</dbReference>
<name>A0A815K766_9BILA</name>
<evidence type="ECO:0000313" key="2">
    <source>
        <dbReference type="EMBL" id="CAF1389035.1"/>
    </source>
</evidence>
<accession>A0A815K766</accession>
<dbReference type="InterPro" id="IPR045851">
    <property type="entry name" value="AMP-bd_C_sf"/>
</dbReference>
<dbReference type="EMBL" id="CAJNOM010000358">
    <property type="protein sequence ID" value="CAF1389035.1"/>
    <property type="molecule type" value="Genomic_DNA"/>
</dbReference>
<dbReference type="GO" id="GO:0031177">
    <property type="term" value="F:phosphopantetheine binding"/>
    <property type="evidence" value="ECO:0007669"/>
    <property type="project" value="TreeGrafter"/>
</dbReference>
<dbReference type="Gene3D" id="3.30.300.30">
    <property type="match status" value="2"/>
</dbReference>
<dbReference type="AlphaFoldDB" id="A0A815K766"/>